<dbReference type="Pfam" id="PF06325">
    <property type="entry name" value="PrmA"/>
    <property type="match status" value="1"/>
</dbReference>
<keyword evidence="7" id="KW-1185">Reference proteome</keyword>
<name>A0ABM1E577_PRICU</name>
<dbReference type="InterPro" id="IPR029063">
    <property type="entry name" value="SAM-dependent_MTases_sf"/>
</dbReference>
<dbReference type="InterPro" id="IPR025799">
    <property type="entry name" value="Arg_MeTrfase"/>
</dbReference>
<dbReference type="PANTHER" id="PTHR11006">
    <property type="entry name" value="PROTEIN ARGININE N-METHYLTRANSFERASE"/>
    <property type="match status" value="1"/>
</dbReference>
<gene>
    <name evidence="8" type="primary">LOC106808939</name>
</gene>
<feature type="compositionally biased region" description="Basic and acidic residues" evidence="5">
    <location>
        <begin position="450"/>
        <end position="464"/>
    </location>
</feature>
<reference evidence="8" key="1">
    <citation type="submission" date="2025-08" db="UniProtKB">
        <authorList>
            <consortium name="RefSeq"/>
        </authorList>
    </citation>
    <scope>IDENTIFICATION</scope>
</reference>
<evidence type="ECO:0000256" key="5">
    <source>
        <dbReference type="SAM" id="MobiDB-lite"/>
    </source>
</evidence>
<dbReference type="RefSeq" id="XP_014667348.1">
    <property type="nucleotide sequence ID" value="XM_014811862.1"/>
</dbReference>
<dbReference type="CDD" id="cd02440">
    <property type="entry name" value="AdoMet_MTases"/>
    <property type="match status" value="1"/>
</dbReference>
<evidence type="ECO:0000256" key="1">
    <source>
        <dbReference type="ARBA" id="ARBA00022603"/>
    </source>
</evidence>
<feature type="compositionally biased region" description="Polar residues" evidence="5">
    <location>
        <begin position="652"/>
        <end position="669"/>
    </location>
</feature>
<dbReference type="InterPro" id="IPR011990">
    <property type="entry name" value="TPR-like_helical_dom_sf"/>
</dbReference>
<organism evidence="7 8">
    <name type="scientific">Priapulus caudatus</name>
    <name type="common">Priapulid worm</name>
    <dbReference type="NCBI Taxonomy" id="37621"/>
    <lineage>
        <taxon>Eukaryota</taxon>
        <taxon>Metazoa</taxon>
        <taxon>Ecdysozoa</taxon>
        <taxon>Scalidophora</taxon>
        <taxon>Priapulida</taxon>
        <taxon>Priapulimorpha</taxon>
        <taxon>Priapulimorphida</taxon>
        <taxon>Priapulidae</taxon>
        <taxon>Priapulus</taxon>
    </lineage>
</organism>
<evidence type="ECO:0000256" key="2">
    <source>
        <dbReference type="ARBA" id="ARBA00022679"/>
    </source>
</evidence>
<evidence type="ECO:0000313" key="7">
    <source>
        <dbReference type="Proteomes" id="UP000695022"/>
    </source>
</evidence>
<feature type="region of interest" description="Disordered" evidence="5">
    <location>
        <begin position="652"/>
        <end position="811"/>
    </location>
</feature>
<feature type="compositionally biased region" description="Polar residues" evidence="5">
    <location>
        <begin position="713"/>
        <end position="729"/>
    </location>
</feature>
<proteinExistence type="predicted"/>
<dbReference type="Proteomes" id="UP000695022">
    <property type="component" value="Unplaced"/>
</dbReference>
<dbReference type="InterPro" id="IPR055135">
    <property type="entry name" value="PRMT_dom"/>
</dbReference>
<accession>A0ABM1E577</accession>
<keyword evidence="2 4" id="KW-0808">Transferase</keyword>
<dbReference type="SUPFAM" id="SSF53335">
    <property type="entry name" value="S-adenosyl-L-methionine-dependent methyltransferases"/>
    <property type="match status" value="1"/>
</dbReference>
<sequence length="1004" mass="109107">MNNWRKVVSKSRVSAHHYIEKGNYGRGFAHYLVVLQLSPDSQKHEVKDEFVWCLQTWTNQLAQAERYDDMFKAFEQAVEIYPECEDVYYTMALQLYHLGFFGEAALHLQKAIYINRHHVAAKETLQNLCSHLVERWHFRMLNDQWRNTAFKNAIVTAVAQGHTSVLDIGAGTALLSMFAVQAGARTVYACEMSPTMHAIAAKALQANSMSDAVMLKCEKSTCMLVPEDIAERVSLVVTETVDSGLLGEGILTTLEHAWDKLLMPAGRGRVIPQGAVLFICLIECDEIKIKTRYWGSSFGTLDLSCARLCSEELRSGRYTSERLAAMRGGYSRLSKPTRCIDVDFNNPQVIKNWIAGVRKTVRVPVVRSGRLDAIAMWFDLVVDTENVVHTSPDRETCWEQAVFPLDCTSMLDAGDTCLVEVRTSADSASFTCTNLSSQLSVSTAMWAEEDAQRPLRESSVEHDTASGATRSGGDVIDGSDIVEGGDLYVTSAAVSDRRCGPSTNGFGCGESDASCLDGSLVDSSSAFDDAAVARTDRGERTSSENSSACGIDKHDLCAKANGLQLDNLATDAAAASRGTFSFSRSTSANCAARLGEAPDGTMRRVEDDASYGTCGDRSLAARPGDGRSLTFPAGFDDDRSLFSPAESRYSQALISTASPRESRSLTSLRKSSESRVLASPGNSNGNQSITCPRNPSDCRLLTSSANSDKDRSQTSQRNPSYNRSLTSPVNCDENRSPMPSATSGDERLPSALAMYGNDRSPSPTATCREDLSPTRADLDEDRSPSPTGNRDDCAPYLPGNPGEDRSPPREHRRATWTHYVGENVVSRLNDARASHEYLRAVTRLCAGRASATVAVIDLSGHFSLLGLHAAKLGAAVAYVGQTARDAAALRAVARSNGIAAARVRFVDRLEECGGGWDAVLVDPVEASGVLQQRVLENVAFARACSLKPAGTVLPHSLSVYGILIDSLSLQKDCKVLDDECTLGLKVAPYINQYQTYTQTRLNTR</sequence>
<dbReference type="PROSITE" id="PS51678">
    <property type="entry name" value="SAM_MT_PRMT"/>
    <property type="match status" value="1"/>
</dbReference>
<dbReference type="Pfam" id="PF22528">
    <property type="entry name" value="PRMT_C"/>
    <property type="match status" value="1"/>
</dbReference>
<evidence type="ECO:0000259" key="6">
    <source>
        <dbReference type="Pfam" id="PF22528"/>
    </source>
</evidence>
<dbReference type="Gene3D" id="1.25.40.10">
    <property type="entry name" value="Tetratricopeptide repeat domain"/>
    <property type="match status" value="1"/>
</dbReference>
<feature type="domain" description="Protein arginine N-methyltransferase" evidence="6">
    <location>
        <begin position="275"/>
        <end position="425"/>
    </location>
</feature>
<feature type="compositionally biased region" description="Polar residues" evidence="5">
    <location>
        <begin position="680"/>
        <end position="693"/>
    </location>
</feature>
<evidence type="ECO:0000313" key="8">
    <source>
        <dbReference type="RefSeq" id="XP_014667348.1"/>
    </source>
</evidence>
<keyword evidence="3 4" id="KW-0949">S-adenosyl-L-methionine</keyword>
<feature type="region of interest" description="Disordered" evidence="5">
    <location>
        <begin position="450"/>
        <end position="478"/>
    </location>
</feature>
<keyword evidence="1 4" id="KW-0489">Methyltransferase</keyword>
<dbReference type="GeneID" id="106808939"/>
<evidence type="ECO:0000256" key="4">
    <source>
        <dbReference type="PROSITE-ProRule" id="PRU01015"/>
    </source>
</evidence>
<dbReference type="Gene3D" id="3.40.50.150">
    <property type="entry name" value="Vaccinia Virus protein VP39"/>
    <property type="match status" value="2"/>
</dbReference>
<dbReference type="PANTHER" id="PTHR11006:SF60">
    <property type="entry name" value="PROTEIN ARGININE N-METHYLTRANSFERASE 9"/>
    <property type="match status" value="1"/>
</dbReference>
<protein>
    <recommendedName>
        <fullName evidence="6">Protein arginine N-methyltransferase domain-containing protein</fullName>
    </recommendedName>
</protein>
<dbReference type="SUPFAM" id="SSF48452">
    <property type="entry name" value="TPR-like"/>
    <property type="match status" value="1"/>
</dbReference>
<dbReference type="Gene3D" id="2.70.160.11">
    <property type="entry name" value="Hnrnp arginine n-methyltransferase1"/>
    <property type="match status" value="1"/>
</dbReference>
<evidence type="ECO:0000256" key="3">
    <source>
        <dbReference type="ARBA" id="ARBA00022691"/>
    </source>
</evidence>